<comment type="caution">
    <text evidence="1">The sequence shown here is derived from an EMBL/GenBank/DDBJ whole genome shotgun (WGS) entry which is preliminary data.</text>
</comment>
<accession>X1DYU3</accession>
<name>X1DYU3_9ZZZZ</name>
<protein>
    <submittedName>
        <fullName evidence="1">Uncharacterized protein</fullName>
    </submittedName>
</protein>
<proteinExistence type="predicted"/>
<reference evidence="1" key="1">
    <citation type="journal article" date="2014" name="Front. Microbiol.">
        <title>High frequency of phylogenetically diverse reductive dehalogenase-homologous genes in deep subseafloor sedimentary metagenomes.</title>
        <authorList>
            <person name="Kawai M."/>
            <person name="Futagami T."/>
            <person name="Toyoda A."/>
            <person name="Takaki Y."/>
            <person name="Nishi S."/>
            <person name="Hori S."/>
            <person name="Arai W."/>
            <person name="Tsubouchi T."/>
            <person name="Morono Y."/>
            <person name="Uchiyama I."/>
            <person name="Ito T."/>
            <person name="Fujiyama A."/>
            <person name="Inagaki F."/>
            <person name="Takami H."/>
        </authorList>
    </citation>
    <scope>NUCLEOTIDE SEQUENCE</scope>
    <source>
        <strain evidence="1">Expedition CK06-06</strain>
    </source>
</reference>
<gene>
    <name evidence="1" type="ORF">S03H2_02591</name>
</gene>
<dbReference type="EMBL" id="BARU01000881">
    <property type="protein sequence ID" value="GAH26196.1"/>
    <property type="molecule type" value="Genomic_DNA"/>
</dbReference>
<dbReference type="AlphaFoldDB" id="X1DYU3"/>
<organism evidence="1">
    <name type="scientific">marine sediment metagenome</name>
    <dbReference type="NCBI Taxonomy" id="412755"/>
    <lineage>
        <taxon>unclassified sequences</taxon>
        <taxon>metagenomes</taxon>
        <taxon>ecological metagenomes</taxon>
    </lineage>
</organism>
<evidence type="ECO:0000313" key="1">
    <source>
        <dbReference type="EMBL" id="GAH26196.1"/>
    </source>
</evidence>
<feature type="non-terminal residue" evidence="1">
    <location>
        <position position="77"/>
    </location>
</feature>
<sequence>MRIPHRLPTVTGEAISTYSDGAYAVPEDTFPAEATVYVDATAPGITGGTRELIVRTNSADEIRITLGHGPANHYRGS</sequence>